<dbReference type="Gene3D" id="2.120.10.10">
    <property type="match status" value="1"/>
</dbReference>
<keyword evidence="5" id="KW-1185">Reference proteome</keyword>
<evidence type="ECO:0000259" key="3">
    <source>
        <dbReference type="Pfam" id="PF13088"/>
    </source>
</evidence>
<gene>
    <name evidence="4" type="ORF">SAMN04488090_1689</name>
</gene>
<dbReference type="CDD" id="cd15482">
    <property type="entry name" value="Sialidase_non-viral"/>
    <property type="match status" value="1"/>
</dbReference>
<feature type="signal peptide" evidence="2">
    <location>
        <begin position="1"/>
        <end position="18"/>
    </location>
</feature>
<proteinExistence type="predicted"/>
<dbReference type="Pfam" id="PF13088">
    <property type="entry name" value="BNR_2"/>
    <property type="match status" value="2"/>
</dbReference>
<evidence type="ECO:0000313" key="4">
    <source>
        <dbReference type="EMBL" id="SDL76066.1"/>
    </source>
</evidence>
<keyword evidence="2" id="KW-0732">Signal</keyword>
<feature type="domain" description="Sialidase" evidence="3">
    <location>
        <begin position="47"/>
        <end position="141"/>
    </location>
</feature>
<organism evidence="4 5">
    <name type="scientific">Siphonobacter aquaeclarae</name>
    <dbReference type="NCBI Taxonomy" id="563176"/>
    <lineage>
        <taxon>Bacteria</taxon>
        <taxon>Pseudomonadati</taxon>
        <taxon>Bacteroidota</taxon>
        <taxon>Cytophagia</taxon>
        <taxon>Cytophagales</taxon>
        <taxon>Cytophagaceae</taxon>
        <taxon>Siphonobacter</taxon>
    </lineage>
</organism>
<feature type="compositionally biased region" description="Basic and acidic residues" evidence="1">
    <location>
        <begin position="270"/>
        <end position="279"/>
    </location>
</feature>
<evidence type="ECO:0000256" key="2">
    <source>
        <dbReference type="SAM" id="SignalP"/>
    </source>
</evidence>
<protein>
    <submittedName>
        <fullName evidence="4">Predicted neuraminidase (Sialidase)</fullName>
    </submittedName>
</protein>
<dbReference type="InterPro" id="IPR036278">
    <property type="entry name" value="Sialidase_sf"/>
</dbReference>
<dbReference type="STRING" id="563176.SAMN04488090_1689"/>
<evidence type="ECO:0000313" key="5">
    <source>
        <dbReference type="Proteomes" id="UP000198901"/>
    </source>
</evidence>
<accession>A0A1G9MP52</accession>
<reference evidence="4 5" key="1">
    <citation type="submission" date="2016-10" db="EMBL/GenBank/DDBJ databases">
        <authorList>
            <person name="de Groot N.N."/>
        </authorList>
    </citation>
    <scope>NUCLEOTIDE SEQUENCE [LARGE SCALE GENOMIC DNA]</scope>
    <source>
        <strain evidence="4 5">DSM 21668</strain>
    </source>
</reference>
<dbReference type="AlphaFoldDB" id="A0A1G9MP52"/>
<dbReference type="PANTHER" id="PTHR43752">
    <property type="entry name" value="BNR/ASP-BOX REPEAT FAMILY PROTEIN"/>
    <property type="match status" value="1"/>
</dbReference>
<name>A0A1G9MP52_9BACT</name>
<feature type="compositionally biased region" description="Polar residues" evidence="1">
    <location>
        <begin position="280"/>
        <end position="289"/>
    </location>
</feature>
<dbReference type="PANTHER" id="PTHR43752:SF2">
    <property type="entry name" value="BNR_ASP-BOX REPEAT FAMILY PROTEIN"/>
    <property type="match status" value="1"/>
</dbReference>
<dbReference type="SUPFAM" id="SSF50939">
    <property type="entry name" value="Sialidases"/>
    <property type="match status" value="1"/>
</dbReference>
<dbReference type="Proteomes" id="UP000198901">
    <property type="component" value="Unassembled WGS sequence"/>
</dbReference>
<evidence type="ECO:0000256" key="1">
    <source>
        <dbReference type="SAM" id="MobiDB-lite"/>
    </source>
</evidence>
<dbReference type="InterPro" id="IPR011040">
    <property type="entry name" value="Sialidase"/>
</dbReference>
<feature type="domain" description="Sialidase" evidence="3">
    <location>
        <begin position="198"/>
        <end position="365"/>
    </location>
</feature>
<dbReference type="RefSeq" id="WP_093200398.1">
    <property type="nucleotide sequence ID" value="NZ_FNGS01000003.1"/>
</dbReference>
<dbReference type="OrthoDB" id="41724at2"/>
<feature type="chain" id="PRO_5011770385" evidence="2">
    <location>
        <begin position="19"/>
        <end position="390"/>
    </location>
</feature>
<dbReference type="EMBL" id="FNGS01000003">
    <property type="protein sequence ID" value="SDL76066.1"/>
    <property type="molecule type" value="Genomic_DNA"/>
</dbReference>
<feature type="region of interest" description="Disordered" evidence="1">
    <location>
        <begin position="265"/>
        <end position="289"/>
    </location>
</feature>
<sequence>MIRKLLVLLLLTGSAATAQKPVVREELIFPPQEKHVHGSSIVALPNGDFLAVWFYGSGERTADDVKIMGARLKKGAKTWSTPFEMADTPHLPDCNPVLFLNQEGTLFLVWIAVQANQWEYSILRYKTATDYGKDGSPVWNHQDNILLKPGPEFAEEVAARLKELPSAHEGWAGYAPRYDDQIREAAKDAGKRSIGWMTRIKPLVQANGRIILPLYSDGFNLSIMAISDDKGATWLPGRPLVGRGPIQPALAQRKDGTIVAYARDSGSEPTRVHVSESRDNGQSWTASRKTDIPNTASVELLVLKNGKWAFLGNDIDNGRHILSLYLSDDEGRTWKWKTRIEDHPAGQGGYSYPSLIQSPDGLLHMTYSHHADNQHKSIKHVVVDPQHLTQ</sequence>